<dbReference type="SUPFAM" id="SSF52540">
    <property type="entry name" value="P-loop containing nucleoside triphosphate hydrolases"/>
    <property type="match status" value="1"/>
</dbReference>
<feature type="chain" id="PRO_5014140286" description="AAA+ ATPase domain-containing protein" evidence="4">
    <location>
        <begin position="23"/>
        <end position="437"/>
    </location>
</feature>
<feature type="compositionally biased region" description="Low complexity" evidence="3">
    <location>
        <begin position="266"/>
        <end position="275"/>
    </location>
</feature>
<dbReference type="InterPro" id="IPR050747">
    <property type="entry name" value="Mitochondrial_chaperone_BCS1"/>
</dbReference>
<evidence type="ECO:0000256" key="4">
    <source>
        <dbReference type="SAM" id="SignalP"/>
    </source>
</evidence>
<name>A0A2I0KB27_PUNGR</name>
<evidence type="ECO:0000256" key="3">
    <source>
        <dbReference type="SAM" id="MobiDB-lite"/>
    </source>
</evidence>
<keyword evidence="2" id="KW-0067">ATP-binding</keyword>
<dbReference type="SMART" id="SM00382">
    <property type="entry name" value="AAA"/>
    <property type="match status" value="1"/>
</dbReference>
<evidence type="ECO:0000259" key="5">
    <source>
        <dbReference type="SMART" id="SM00382"/>
    </source>
</evidence>
<dbReference type="Proteomes" id="UP000233551">
    <property type="component" value="Unassembled WGS sequence"/>
</dbReference>
<feature type="domain" description="AAA+ ATPase" evidence="5">
    <location>
        <begin position="188"/>
        <end position="333"/>
    </location>
</feature>
<sequence length="437" mass="48408">MDILSQMWSLLGLLTALQNVLPTQVLSLLHSFYEPLHDILTPFSYFEVPELNGHCGVEINDLYRHVNLYLNSVNLNHRPAAAPSSSSSSTSISTCTTCSRLILTRSKSSSRIFFSVAPNNTDSPEERRSFTLRIPKRHRLSLLSPYLDHVVSRAEEYERISRERRLFTNNGHGSYDTGDFYHKVGRAWKRGYLLCGPPGSGKSSLIAAMANFLCYNVYDLELTKVADNSELRALLIQTTSRSIIVIEDIDCSIDLDLTADRLQLKSSSSSSSSKKTTNMPPPSKTRSGGRRAHGLWSCCGEERIIVLMTNHKDIVDPALVRCGRMDVHLNLGTCGAHAFSSLAANYLVLESHPLFKAVESCLRAGGALTPAQIGEILLRNRENAEAVIMEVLSSMHQTKLVRLDQYEEQGEAAAGPKSSYSPESVLMMVRSLSSPEN</sequence>
<comment type="caution">
    <text evidence="6">The sequence shown here is derived from an EMBL/GenBank/DDBJ whole genome shotgun (WGS) entry which is preliminary data.</text>
</comment>
<keyword evidence="2" id="KW-0547">Nucleotide-binding</keyword>
<keyword evidence="4" id="KW-0732">Signal</keyword>
<dbReference type="STRING" id="22663.A0A2I0KB27"/>
<dbReference type="InterPro" id="IPR003959">
    <property type="entry name" value="ATPase_AAA_core"/>
</dbReference>
<comment type="similarity">
    <text evidence="1">Belongs to the AAA ATPase family. BCS1 subfamily.</text>
</comment>
<dbReference type="PANTHER" id="PTHR23070">
    <property type="entry name" value="BCS1 AAA-TYPE ATPASE"/>
    <property type="match status" value="1"/>
</dbReference>
<proteinExistence type="inferred from homology"/>
<organism evidence="6 7">
    <name type="scientific">Punica granatum</name>
    <name type="common">Pomegranate</name>
    <dbReference type="NCBI Taxonomy" id="22663"/>
    <lineage>
        <taxon>Eukaryota</taxon>
        <taxon>Viridiplantae</taxon>
        <taxon>Streptophyta</taxon>
        <taxon>Embryophyta</taxon>
        <taxon>Tracheophyta</taxon>
        <taxon>Spermatophyta</taxon>
        <taxon>Magnoliopsida</taxon>
        <taxon>eudicotyledons</taxon>
        <taxon>Gunneridae</taxon>
        <taxon>Pentapetalae</taxon>
        <taxon>rosids</taxon>
        <taxon>malvids</taxon>
        <taxon>Myrtales</taxon>
        <taxon>Lythraceae</taxon>
        <taxon>Punica</taxon>
    </lineage>
</organism>
<dbReference type="EMBL" id="PGOL01000731">
    <property type="protein sequence ID" value="PKI65731.1"/>
    <property type="molecule type" value="Genomic_DNA"/>
</dbReference>
<dbReference type="GO" id="GO:0016887">
    <property type="term" value="F:ATP hydrolysis activity"/>
    <property type="evidence" value="ECO:0007669"/>
    <property type="project" value="InterPro"/>
</dbReference>
<dbReference type="InterPro" id="IPR058017">
    <property type="entry name" value="At3g28540-like_C"/>
</dbReference>
<dbReference type="InterPro" id="IPR003960">
    <property type="entry name" value="ATPase_AAA_CS"/>
</dbReference>
<keyword evidence="7" id="KW-1185">Reference proteome</keyword>
<evidence type="ECO:0000313" key="6">
    <source>
        <dbReference type="EMBL" id="PKI65731.1"/>
    </source>
</evidence>
<accession>A0A2I0KB27</accession>
<reference evidence="6 7" key="1">
    <citation type="submission" date="2017-11" db="EMBL/GenBank/DDBJ databases">
        <title>De-novo sequencing of pomegranate (Punica granatum L.) genome.</title>
        <authorList>
            <person name="Akparov Z."/>
            <person name="Amiraslanov A."/>
            <person name="Hajiyeva S."/>
            <person name="Abbasov M."/>
            <person name="Kaur K."/>
            <person name="Hamwieh A."/>
            <person name="Solovyev V."/>
            <person name="Salamov A."/>
            <person name="Braich B."/>
            <person name="Kosarev P."/>
            <person name="Mahmoud A."/>
            <person name="Hajiyev E."/>
            <person name="Babayeva S."/>
            <person name="Izzatullayeva V."/>
            <person name="Mammadov A."/>
            <person name="Mammadov A."/>
            <person name="Sharifova S."/>
            <person name="Ojaghi J."/>
            <person name="Eynullazada K."/>
            <person name="Bayramov B."/>
            <person name="Abdulazimova A."/>
            <person name="Shahmuradov I."/>
        </authorList>
    </citation>
    <scope>NUCLEOTIDE SEQUENCE [LARGE SCALE GENOMIC DNA]</scope>
    <source>
        <strain evidence="7">cv. AG2017</strain>
        <tissue evidence="6">Leaf</tissue>
    </source>
</reference>
<feature type="region of interest" description="Disordered" evidence="3">
    <location>
        <begin position="266"/>
        <end position="293"/>
    </location>
</feature>
<gene>
    <name evidence="6" type="ORF">CRG98_013878</name>
</gene>
<evidence type="ECO:0000256" key="2">
    <source>
        <dbReference type="RuleBase" id="RU003651"/>
    </source>
</evidence>
<evidence type="ECO:0000313" key="7">
    <source>
        <dbReference type="Proteomes" id="UP000233551"/>
    </source>
</evidence>
<dbReference type="InterPro" id="IPR027417">
    <property type="entry name" value="P-loop_NTPase"/>
</dbReference>
<dbReference type="Pfam" id="PF25568">
    <property type="entry name" value="AAA_lid_At3g28540"/>
    <property type="match status" value="1"/>
</dbReference>
<dbReference type="Pfam" id="PF00004">
    <property type="entry name" value="AAA"/>
    <property type="match status" value="1"/>
</dbReference>
<evidence type="ECO:0000256" key="1">
    <source>
        <dbReference type="ARBA" id="ARBA00007448"/>
    </source>
</evidence>
<dbReference type="InterPro" id="IPR003593">
    <property type="entry name" value="AAA+_ATPase"/>
</dbReference>
<feature type="signal peptide" evidence="4">
    <location>
        <begin position="1"/>
        <end position="22"/>
    </location>
</feature>
<dbReference type="Gene3D" id="3.40.50.300">
    <property type="entry name" value="P-loop containing nucleotide triphosphate hydrolases"/>
    <property type="match status" value="1"/>
</dbReference>
<protein>
    <recommendedName>
        <fullName evidence="5">AAA+ ATPase domain-containing protein</fullName>
    </recommendedName>
</protein>
<dbReference type="AlphaFoldDB" id="A0A2I0KB27"/>
<dbReference type="PROSITE" id="PS00674">
    <property type="entry name" value="AAA"/>
    <property type="match status" value="1"/>
</dbReference>
<dbReference type="GO" id="GO:0005524">
    <property type="term" value="F:ATP binding"/>
    <property type="evidence" value="ECO:0007669"/>
    <property type="project" value="UniProtKB-KW"/>
</dbReference>